<dbReference type="FunFam" id="1.10.10.10:FF:000018">
    <property type="entry name" value="DNA-binding response regulator ResD"/>
    <property type="match status" value="1"/>
</dbReference>
<dbReference type="SUPFAM" id="SSF52172">
    <property type="entry name" value="CheY-like"/>
    <property type="match status" value="1"/>
</dbReference>
<sequence>MSKLLIVDDNQQITSILADYAKKNHYDVLIAYDGEAALELFQTAQPDIILLDVMMPKKDGFAVCREIRQTSNVPILMITARGEDFERIMGLEIGADDYIVKPFSPGEVMARIKAVMRRVQQDPMNQQQLTFNDLTINLENYTVAIANEPILLTKKEIDLLWTLASNRQKAYSRDELLNLLWGFDYFGDTRTVDSHIKRLRSKLNQVPHPTWEIKTIWGVGYKFEVLDDEN</sequence>
<gene>
    <name evidence="14" type="ORF">IAA20_10375</name>
</gene>
<evidence type="ECO:0000256" key="3">
    <source>
        <dbReference type="ARBA" id="ARBA00023012"/>
    </source>
</evidence>
<dbReference type="PROSITE" id="PS51755">
    <property type="entry name" value="OMPR_PHOB"/>
    <property type="match status" value="1"/>
</dbReference>
<feature type="domain" description="Response regulatory" evidence="12">
    <location>
        <begin position="3"/>
        <end position="116"/>
    </location>
</feature>
<evidence type="ECO:0000313" key="14">
    <source>
        <dbReference type="EMBL" id="HIZ54332.1"/>
    </source>
</evidence>
<accession>A0A9D2F9M5</accession>
<dbReference type="InterPro" id="IPR001789">
    <property type="entry name" value="Sig_transdc_resp-reg_receiver"/>
</dbReference>
<evidence type="ECO:0000256" key="4">
    <source>
        <dbReference type="ARBA" id="ARBA00023015"/>
    </source>
</evidence>
<dbReference type="Pfam" id="PF00486">
    <property type="entry name" value="Trans_reg_C"/>
    <property type="match status" value="1"/>
</dbReference>
<evidence type="ECO:0000256" key="7">
    <source>
        <dbReference type="ARBA" id="ARBA00023163"/>
    </source>
</evidence>
<dbReference type="AlphaFoldDB" id="A0A9D2F9M5"/>
<dbReference type="GO" id="GO:0032993">
    <property type="term" value="C:protein-DNA complex"/>
    <property type="evidence" value="ECO:0007669"/>
    <property type="project" value="TreeGrafter"/>
</dbReference>
<dbReference type="Pfam" id="PF00072">
    <property type="entry name" value="Response_reg"/>
    <property type="match status" value="1"/>
</dbReference>
<dbReference type="GO" id="GO:0046677">
    <property type="term" value="P:response to antibiotic"/>
    <property type="evidence" value="ECO:0007669"/>
    <property type="project" value="UniProtKB-KW"/>
</dbReference>
<evidence type="ECO:0000256" key="10">
    <source>
        <dbReference type="PROSITE-ProRule" id="PRU00169"/>
    </source>
</evidence>
<dbReference type="CDD" id="cd17574">
    <property type="entry name" value="REC_OmpR"/>
    <property type="match status" value="1"/>
</dbReference>
<name>A0A9D2F9M5_9ENTE</name>
<dbReference type="GO" id="GO:0000156">
    <property type="term" value="F:phosphorelay response regulator activity"/>
    <property type="evidence" value="ECO:0007669"/>
    <property type="project" value="TreeGrafter"/>
</dbReference>
<feature type="DNA-binding region" description="OmpR/PhoB-type" evidence="11">
    <location>
        <begin position="126"/>
        <end position="225"/>
    </location>
</feature>
<dbReference type="PANTHER" id="PTHR48111">
    <property type="entry name" value="REGULATOR OF RPOS"/>
    <property type="match status" value="1"/>
</dbReference>
<evidence type="ECO:0000256" key="11">
    <source>
        <dbReference type="PROSITE-ProRule" id="PRU01091"/>
    </source>
</evidence>
<keyword evidence="9" id="KW-0961">Cell wall biogenesis/degradation</keyword>
<dbReference type="PANTHER" id="PTHR48111:SF1">
    <property type="entry name" value="TWO-COMPONENT RESPONSE REGULATOR ORR33"/>
    <property type="match status" value="1"/>
</dbReference>
<keyword evidence="7" id="KW-0804">Transcription</keyword>
<dbReference type="PROSITE" id="PS50110">
    <property type="entry name" value="RESPONSE_REGULATORY"/>
    <property type="match status" value="1"/>
</dbReference>
<dbReference type="InterPro" id="IPR036388">
    <property type="entry name" value="WH-like_DNA-bd_sf"/>
</dbReference>
<dbReference type="Proteomes" id="UP000824063">
    <property type="component" value="Unassembled WGS sequence"/>
</dbReference>
<dbReference type="SMART" id="SM00862">
    <property type="entry name" value="Trans_reg_C"/>
    <property type="match status" value="1"/>
</dbReference>
<evidence type="ECO:0000259" key="12">
    <source>
        <dbReference type="PROSITE" id="PS50110"/>
    </source>
</evidence>
<dbReference type="Gene3D" id="1.10.10.10">
    <property type="entry name" value="Winged helix-like DNA-binding domain superfamily/Winged helix DNA-binding domain"/>
    <property type="match status" value="1"/>
</dbReference>
<dbReference type="Gene3D" id="3.40.50.2300">
    <property type="match status" value="1"/>
</dbReference>
<keyword evidence="3" id="KW-0902">Two-component regulatory system</keyword>
<dbReference type="GO" id="GO:0071555">
    <property type="term" value="P:cell wall organization"/>
    <property type="evidence" value="ECO:0007669"/>
    <property type="project" value="UniProtKB-KW"/>
</dbReference>
<proteinExistence type="predicted"/>
<evidence type="ECO:0000313" key="15">
    <source>
        <dbReference type="Proteomes" id="UP000824063"/>
    </source>
</evidence>
<feature type="domain" description="OmpR/PhoB-type" evidence="13">
    <location>
        <begin position="126"/>
        <end position="225"/>
    </location>
</feature>
<reference evidence="14" key="2">
    <citation type="submission" date="2021-04" db="EMBL/GenBank/DDBJ databases">
        <authorList>
            <person name="Gilroy R."/>
        </authorList>
    </citation>
    <scope>NUCLEOTIDE SEQUENCE</scope>
    <source>
        <strain evidence="14">CHK172-16539</strain>
    </source>
</reference>
<keyword evidence="1" id="KW-0678">Repressor</keyword>
<dbReference type="Gene3D" id="6.10.250.690">
    <property type="match status" value="1"/>
</dbReference>
<dbReference type="InterPro" id="IPR011006">
    <property type="entry name" value="CheY-like_superfamily"/>
</dbReference>
<keyword evidence="4" id="KW-0805">Transcription regulation</keyword>
<dbReference type="EMBL" id="DXBN01000242">
    <property type="protein sequence ID" value="HIZ54332.1"/>
    <property type="molecule type" value="Genomic_DNA"/>
</dbReference>
<dbReference type="FunFam" id="3.40.50.2300:FF:000001">
    <property type="entry name" value="DNA-binding response regulator PhoB"/>
    <property type="match status" value="1"/>
</dbReference>
<dbReference type="GO" id="GO:0000976">
    <property type="term" value="F:transcription cis-regulatory region binding"/>
    <property type="evidence" value="ECO:0007669"/>
    <property type="project" value="TreeGrafter"/>
</dbReference>
<dbReference type="GO" id="GO:0005829">
    <property type="term" value="C:cytosol"/>
    <property type="evidence" value="ECO:0007669"/>
    <property type="project" value="TreeGrafter"/>
</dbReference>
<evidence type="ECO:0000256" key="5">
    <source>
        <dbReference type="ARBA" id="ARBA00023125"/>
    </source>
</evidence>
<evidence type="ECO:0000256" key="2">
    <source>
        <dbReference type="ARBA" id="ARBA00022553"/>
    </source>
</evidence>
<keyword evidence="8" id="KW-0046">Antibiotic resistance</keyword>
<keyword evidence="5 11" id="KW-0238">DNA-binding</keyword>
<dbReference type="InterPro" id="IPR039420">
    <property type="entry name" value="WalR-like"/>
</dbReference>
<keyword evidence="6" id="KW-0010">Activator</keyword>
<evidence type="ECO:0000256" key="9">
    <source>
        <dbReference type="ARBA" id="ARBA00023316"/>
    </source>
</evidence>
<keyword evidence="2 10" id="KW-0597">Phosphoprotein</keyword>
<dbReference type="InterPro" id="IPR001867">
    <property type="entry name" value="OmpR/PhoB-type_DNA-bd"/>
</dbReference>
<comment type="caution">
    <text evidence="14">The sequence shown here is derived from an EMBL/GenBank/DDBJ whole genome shotgun (WGS) entry which is preliminary data.</text>
</comment>
<evidence type="ECO:0000259" key="13">
    <source>
        <dbReference type="PROSITE" id="PS51755"/>
    </source>
</evidence>
<protein>
    <submittedName>
        <fullName evidence="14">Response regulator transcription factor</fullName>
    </submittedName>
</protein>
<evidence type="ECO:0000256" key="8">
    <source>
        <dbReference type="ARBA" id="ARBA00023251"/>
    </source>
</evidence>
<evidence type="ECO:0000256" key="6">
    <source>
        <dbReference type="ARBA" id="ARBA00023159"/>
    </source>
</evidence>
<feature type="modified residue" description="4-aspartylphosphate" evidence="10">
    <location>
        <position position="52"/>
    </location>
</feature>
<organism evidence="14 15">
    <name type="scientific">Candidatus Enterococcus avicola</name>
    <dbReference type="NCBI Taxonomy" id="2838561"/>
    <lineage>
        <taxon>Bacteria</taxon>
        <taxon>Bacillati</taxon>
        <taxon>Bacillota</taxon>
        <taxon>Bacilli</taxon>
        <taxon>Lactobacillales</taxon>
        <taxon>Enterococcaceae</taxon>
        <taxon>Enterococcus</taxon>
    </lineage>
</organism>
<reference evidence="14" key="1">
    <citation type="journal article" date="2021" name="PeerJ">
        <title>Extensive microbial diversity within the chicken gut microbiome revealed by metagenomics and culture.</title>
        <authorList>
            <person name="Gilroy R."/>
            <person name="Ravi A."/>
            <person name="Getino M."/>
            <person name="Pursley I."/>
            <person name="Horton D.L."/>
            <person name="Alikhan N.F."/>
            <person name="Baker D."/>
            <person name="Gharbi K."/>
            <person name="Hall N."/>
            <person name="Watson M."/>
            <person name="Adriaenssens E.M."/>
            <person name="Foster-Nyarko E."/>
            <person name="Jarju S."/>
            <person name="Secka A."/>
            <person name="Antonio M."/>
            <person name="Oren A."/>
            <person name="Chaudhuri R.R."/>
            <person name="La Ragione R."/>
            <person name="Hildebrand F."/>
            <person name="Pallen M.J."/>
        </authorList>
    </citation>
    <scope>NUCLEOTIDE SEQUENCE</scope>
    <source>
        <strain evidence="14">CHK172-16539</strain>
    </source>
</reference>
<dbReference type="GO" id="GO:0006355">
    <property type="term" value="P:regulation of DNA-templated transcription"/>
    <property type="evidence" value="ECO:0007669"/>
    <property type="project" value="InterPro"/>
</dbReference>
<dbReference type="SMART" id="SM00448">
    <property type="entry name" value="REC"/>
    <property type="match status" value="1"/>
</dbReference>
<dbReference type="CDD" id="cd00383">
    <property type="entry name" value="trans_reg_C"/>
    <property type="match status" value="1"/>
</dbReference>
<evidence type="ECO:0000256" key="1">
    <source>
        <dbReference type="ARBA" id="ARBA00022491"/>
    </source>
</evidence>